<gene>
    <name evidence="13" type="ORF">SAMN04488579_10649</name>
</gene>
<evidence type="ECO:0000256" key="3">
    <source>
        <dbReference type="ARBA" id="ARBA00022676"/>
    </source>
</evidence>
<evidence type="ECO:0000259" key="12">
    <source>
        <dbReference type="Pfam" id="PF00535"/>
    </source>
</evidence>
<evidence type="ECO:0000256" key="10">
    <source>
        <dbReference type="ARBA" id="ARBA00040345"/>
    </source>
</evidence>
<evidence type="ECO:0000256" key="8">
    <source>
        <dbReference type="ARBA" id="ARBA00037904"/>
    </source>
</evidence>
<evidence type="ECO:0000256" key="1">
    <source>
        <dbReference type="ARBA" id="ARBA00004236"/>
    </source>
</evidence>
<keyword evidence="5" id="KW-0125">Carotenoid biosynthesis</keyword>
<comment type="pathway">
    <text evidence="8">Carotenoid biosynthesis; staphyloxanthin biosynthesis; staphyloxanthin from farnesyl diphosphate: step 4/5.</text>
</comment>
<dbReference type="InterPro" id="IPR029044">
    <property type="entry name" value="Nucleotide-diphossugar_trans"/>
</dbReference>
<dbReference type="Gene3D" id="3.90.550.10">
    <property type="entry name" value="Spore Coat Polysaccharide Biosynthesis Protein SpsA, Chain A"/>
    <property type="match status" value="1"/>
</dbReference>
<evidence type="ECO:0000256" key="7">
    <source>
        <dbReference type="ARBA" id="ARBA00037281"/>
    </source>
</evidence>
<organism evidence="13 14">
    <name type="scientific">Eubacterium barkeri</name>
    <name type="common">Clostridium barkeri</name>
    <dbReference type="NCBI Taxonomy" id="1528"/>
    <lineage>
        <taxon>Bacteria</taxon>
        <taxon>Bacillati</taxon>
        <taxon>Bacillota</taxon>
        <taxon>Clostridia</taxon>
        <taxon>Eubacteriales</taxon>
        <taxon>Eubacteriaceae</taxon>
        <taxon>Eubacterium</taxon>
    </lineage>
</organism>
<evidence type="ECO:0000256" key="4">
    <source>
        <dbReference type="ARBA" id="ARBA00022679"/>
    </source>
</evidence>
<accession>A0A1H3E1V4</accession>
<evidence type="ECO:0000313" key="13">
    <source>
        <dbReference type="EMBL" id="SDX72258.1"/>
    </source>
</evidence>
<keyword evidence="6 11" id="KW-0472">Membrane</keyword>
<evidence type="ECO:0000256" key="11">
    <source>
        <dbReference type="SAM" id="Phobius"/>
    </source>
</evidence>
<evidence type="ECO:0000313" key="14">
    <source>
        <dbReference type="Proteomes" id="UP000199652"/>
    </source>
</evidence>
<feature type="domain" description="Glycosyltransferase 2-like" evidence="12">
    <location>
        <begin position="38"/>
        <end position="200"/>
    </location>
</feature>
<comment type="subcellular location">
    <subcellularLocation>
        <location evidence="1">Cell membrane</location>
    </subcellularLocation>
</comment>
<evidence type="ECO:0000256" key="5">
    <source>
        <dbReference type="ARBA" id="ARBA00022746"/>
    </source>
</evidence>
<dbReference type="AlphaFoldDB" id="A0A1H3E1V4"/>
<dbReference type="STRING" id="1528.SAMN04488579_10649"/>
<keyword evidence="2" id="KW-1003">Cell membrane</keyword>
<dbReference type="InterPro" id="IPR001173">
    <property type="entry name" value="Glyco_trans_2-like"/>
</dbReference>
<dbReference type="RefSeq" id="WP_090244124.1">
    <property type="nucleotide sequence ID" value="NZ_FNOU01000006.1"/>
</dbReference>
<comment type="similarity">
    <text evidence="9">Belongs to the glycosyltransferase 2 family. CrtQ subfamily.</text>
</comment>
<proteinExistence type="inferred from homology"/>
<feature type="transmembrane region" description="Helical" evidence="11">
    <location>
        <begin position="323"/>
        <end position="345"/>
    </location>
</feature>
<keyword evidence="11" id="KW-0812">Transmembrane</keyword>
<dbReference type="GO" id="GO:0016757">
    <property type="term" value="F:glycosyltransferase activity"/>
    <property type="evidence" value="ECO:0007669"/>
    <property type="project" value="UniProtKB-KW"/>
</dbReference>
<dbReference type="EMBL" id="FNOU01000006">
    <property type="protein sequence ID" value="SDX72258.1"/>
    <property type="molecule type" value="Genomic_DNA"/>
</dbReference>
<feature type="transmembrane region" description="Helical" evidence="11">
    <location>
        <begin position="6"/>
        <end position="22"/>
    </location>
</feature>
<evidence type="ECO:0000256" key="6">
    <source>
        <dbReference type="ARBA" id="ARBA00023136"/>
    </source>
</evidence>
<dbReference type="PANTHER" id="PTHR43646">
    <property type="entry name" value="GLYCOSYLTRANSFERASE"/>
    <property type="match status" value="1"/>
</dbReference>
<evidence type="ECO:0000256" key="9">
    <source>
        <dbReference type="ARBA" id="ARBA00038120"/>
    </source>
</evidence>
<protein>
    <recommendedName>
        <fullName evidence="10">4,4'-diaponeurosporenoate glycosyltransferase</fullName>
    </recommendedName>
</protein>
<dbReference type="SUPFAM" id="SSF53448">
    <property type="entry name" value="Nucleotide-diphospho-sugar transferases"/>
    <property type="match status" value="1"/>
</dbReference>
<keyword evidence="11" id="KW-1133">Transmembrane helix</keyword>
<evidence type="ECO:0000256" key="2">
    <source>
        <dbReference type="ARBA" id="ARBA00022475"/>
    </source>
</evidence>
<keyword evidence="14" id="KW-1185">Reference proteome</keyword>
<sequence>MFMLIISIVGMAMTGILFYHFPRLPRFYDNTEDLPGVSVIIPARNEAKNLPLILEDLKQQTISLVDIICVDDSSNDDTAAVALAHGAFVIALKEKPAQWMGKSWACQCGAAQAKGELLLFIDADVRLGHQAIEALVRQQMVRQAVISVQPYHHTRRFYEQLSLFFNLVLIGANGAALPQQRAIGLFGPIILMERRVYWQIGGHASVRHCIAEDVSLGDILKAGNIPFQLFIGNPDIRFRMYAGGIGDLIHGWTKNMATGASKTPIFRGMMVFCWVSSLIAVPMALYNFLAAGQLGFVSLFLTLYILWIVLLKGLSKEIGDFRFWSILLYPIPLLAFLMIFMVSFIKKIFGLQVHWKGRSMGTR</sequence>
<dbReference type="GO" id="GO:0016117">
    <property type="term" value="P:carotenoid biosynthetic process"/>
    <property type="evidence" value="ECO:0007669"/>
    <property type="project" value="UniProtKB-KW"/>
</dbReference>
<dbReference type="Pfam" id="PF00535">
    <property type="entry name" value="Glycos_transf_2"/>
    <property type="match status" value="1"/>
</dbReference>
<name>A0A1H3E1V4_EUBBA</name>
<keyword evidence="3" id="KW-0328">Glycosyltransferase</keyword>
<reference evidence="14" key="1">
    <citation type="submission" date="2016-10" db="EMBL/GenBank/DDBJ databases">
        <authorList>
            <person name="Varghese N."/>
            <person name="Submissions S."/>
        </authorList>
    </citation>
    <scope>NUCLEOTIDE SEQUENCE [LARGE SCALE GENOMIC DNA]</scope>
    <source>
        <strain evidence="14">VPI 5359</strain>
    </source>
</reference>
<keyword evidence="4 13" id="KW-0808">Transferase</keyword>
<feature type="transmembrane region" description="Helical" evidence="11">
    <location>
        <begin position="265"/>
        <end position="285"/>
    </location>
</feature>
<comment type="function">
    <text evidence="7">Catalyzes the glycosylation of 4,4'-diaponeurosporenoate, i.e. the esterification of glucose at the C1'' position with the carboxyl group of 4,4'-diaponeurosporenic acid, to form glycosyl-4,4'-diaponeurosporenoate. This is a step in the biosynthesis of staphyloxanthin, an orange pigment present in most staphylococci strains.</text>
</comment>
<dbReference type="OrthoDB" id="9802649at2"/>
<dbReference type="Proteomes" id="UP000199652">
    <property type="component" value="Unassembled WGS sequence"/>
</dbReference>
<dbReference type="GO" id="GO:0005886">
    <property type="term" value="C:plasma membrane"/>
    <property type="evidence" value="ECO:0007669"/>
    <property type="project" value="UniProtKB-SubCell"/>
</dbReference>
<feature type="transmembrane region" description="Helical" evidence="11">
    <location>
        <begin position="291"/>
        <end position="311"/>
    </location>
</feature>
<dbReference type="PANTHER" id="PTHR43646:SF2">
    <property type="entry name" value="GLYCOSYLTRANSFERASE 2-LIKE DOMAIN-CONTAINING PROTEIN"/>
    <property type="match status" value="1"/>
</dbReference>